<protein>
    <submittedName>
        <fullName evidence="1">Uncharacterized protein</fullName>
    </submittedName>
</protein>
<sequence length="50" mass="5254">MATTSAGGIWGGNGWAVSTASELALDRFAYESLIGGRSFELSTFLRVVLS</sequence>
<evidence type="ECO:0000313" key="1">
    <source>
        <dbReference type="EMBL" id="SFO98656.1"/>
    </source>
</evidence>
<dbReference type="RefSeq" id="WP_170862153.1">
    <property type="nucleotide sequence ID" value="NZ_FOWX01000003.1"/>
</dbReference>
<gene>
    <name evidence="1" type="ORF">SAMN05216190_103141</name>
</gene>
<accession>A0A1I5LPA5</accession>
<dbReference type="Proteomes" id="UP000198784">
    <property type="component" value="Unassembled WGS sequence"/>
</dbReference>
<keyword evidence="2" id="KW-1185">Reference proteome</keyword>
<dbReference type="AlphaFoldDB" id="A0A1I5LPA5"/>
<proteinExistence type="predicted"/>
<organism evidence="1 2">
    <name type="scientific">Pseudomonas borbori</name>
    <dbReference type="NCBI Taxonomy" id="289003"/>
    <lineage>
        <taxon>Bacteria</taxon>
        <taxon>Pseudomonadati</taxon>
        <taxon>Pseudomonadota</taxon>
        <taxon>Gammaproteobacteria</taxon>
        <taxon>Pseudomonadales</taxon>
        <taxon>Pseudomonadaceae</taxon>
        <taxon>Pseudomonas</taxon>
    </lineage>
</organism>
<name>A0A1I5LPA5_9PSED</name>
<evidence type="ECO:0000313" key="2">
    <source>
        <dbReference type="Proteomes" id="UP000198784"/>
    </source>
</evidence>
<dbReference type="EMBL" id="FOWX01000003">
    <property type="protein sequence ID" value="SFO98656.1"/>
    <property type="molecule type" value="Genomic_DNA"/>
</dbReference>
<reference evidence="2" key="1">
    <citation type="submission" date="2016-10" db="EMBL/GenBank/DDBJ databases">
        <authorList>
            <person name="Varghese N."/>
            <person name="Submissions S."/>
        </authorList>
    </citation>
    <scope>NUCLEOTIDE SEQUENCE [LARGE SCALE GENOMIC DNA]</scope>
    <source>
        <strain evidence="2">DSM 17834</strain>
    </source>
</reference>